<dbReference type="CDD" id="cd12797">
    <property type="entry name" value="M23_peptidase"/>
    <property type="match status" value="1"/>
</dbReference>
<evidence type="ECO:0000259" key="1">
    <source>
        <dbReference type="Pfam" id="PF01551"/>
    </source>
</evidence>
<dbReference type="InterPro" id="IPR016047">
    <property type="entry name" value="M23ase_b-sheet_dom"/>
</dbReference>
<evidence type="ECO:0000313" key="3">
    <source>
        <dbReference type="Proteomes" id="UP000249557"/>
    </source>
</evidence>
<dbReference type="InterPro" id="IPR011055">
    <property type="entry name" value="Dup_hybrid_motif"/>
</dbReference>
<reference evidence="2 3" key="1">
    <citation type="submission" date="2017-08" db="EMBL/GenBank/DDBJ databases">
        <title>Infants hospitalized years apart are colonized by the same room-sourced microbial strains.</title>
        <authorList>
            <person name="Brooks B."/>
            <person name="Olm M.R."/>
            <person name="Firek B.A."/>
            <person name="Baker R."/>
            <person name="Thomas B.C."/>
            <person name="Morowitz M.J."/>
            <person name="Banfield J.F."/>
        </authorList>
    </citation>
    <scope>NUCLEOTIDE SEQUENCE [LARGE SCALE GENOMIC DNA]</scope>
    <source>
        <strain evidence="2">S2_018_000_R2_104</strain>
    </source>
</reference>
<name>A0A2W4ZTS8_9BACT</name>
<gene>
    <name evidence="2" type="ORF">DI626_07230</name>
</gene>
<protein>
    <recommendedName>
        <fullName evidence="1">M23ase beta-sheet core domain-containing protein</fullName>
    </recommendedName>
</protein>
<feature type="domain" description="M23ase beta-sheet core" evidence="1">
    <location>
        <begin position="91"/>
        <end position="187"/>
    </location>
</feature>
<comment type="caution">
    <text evidence="2">The sequence shown here is derived from an EMBL/GenBank/DDBJ whole genome shotgun (WGS) entry which is preliminary data.</text>
</comment>
<accession>A0A2W4ZTS8</accession>
<sequence>MSPMFEAFEKVHLSVFPELAHRPALHVDMDKVYAFHRPQRGGKSIYLDPTLTDRFLSALHKTQDVAYSFGGYLEDRANLWSGSYMDEDRAVHLGIDVNAPAGTLVAPARAAKIAKIVHDPDQDGGWGSVVFFELEKPLGNISHFLYAHLAPDMLVAVGDHVEAGQEIGHLGRPHENGGWYEHLHIQALTAEAWALVKDRDDMGAFDGYDALPQGREHHLSPNPAPLLFLK</sequence>
<proteinExistence type="predicted"/>
<evidence type="ECO:0000313" key="2">
    <source>
        <dbReference type="EMBL" id="PZO85734.1"/>
    </source>
</evidence>
<dbReference type="Pfam" id="PF01551">
    <property type="entry name" value="Peptidase_M23"/>
    <property type="match status" value="1"/>
</dbReference>
<organism evidence="2 3">
    <name type="scientific">Micavibrio aeruginosavorus</name>
    <dbReference type="NCBI Taxonomy" id="349221"/>
    <lineage>
        <taxon>Bacteria</taxon>
        <taxon>Pseudomonadati</taxon>
        <taxon>Bdellovibrionota</taxon>
        <taxon>Bdellovibrionia</taxon>
        <taxon>Bdellovibrionales</taxon>
        <taxon>Pseudobdellovibrionaceae</taxon>
        <taxon>Micavibrio</taxon>
    </lineage>
</organism>
<dbReference type="Proteomes" id="UP000249557">
    <property type="component" value="Unassembled WGS sequence"/>
</dbReference>
<dbReference type="EMBL" id="QFNK01000140">
    <property type="protein sequence ID" value="PZO85734.1"/>
    <property type="molecule type" value="Genomic_DNA"/>
</dbReference>
<dbReference type="SUPFAM" id="SSF51261">
    <property type="entry name" value="Duplicated hybrid motif"/>
    <property type="match status" value="1"/>
</dbReference>
<dbReference type="Gene3D" id="2.70.70.10">
    <property type="entry name" value="Glucose Permease (Domain IIA)"/>
    <property type="match status" value="1"/>
</dbReference>
<dbReference type="AlphaFoldDB" id="A0A2W4ZTS8"/>